<sequence>MSLHSAPLETQLAIDLIMLLENHNLPIQVVLEALKIVERDFQHKLDQETLSSDSA</sequence>
<reference evidence="1 2" key="1">
    <citation type="submission" date="2020-04" db="EMBL/GenBank/DDBJ databases">
        <title>Genome sequencing of Rosenbergiella species.</title>
        <authorList>
            <person name="Alvarez-Perez S."/>
            <person name="Lievens B."/>
        </authorList>
    </citation>
    <scope>NUCLEOTIDE SEQUENCE [LARGE SCALE GENOMIC DNA]</scope>
    <source>
        <strain evidence="1 2">S61</strain>
    </source>
</reference>
<name>A0ABS5SXD0_9GAMM</name>
<accession>A0ABS5SXD0</accession>
<proteinExistence type="predicted"/>
<dbReference type="EMBL" id="JABBFR010000012">
    <property type="protein sequence ID" value="MBT0724741.1"/>
    <property type="molecule type" value="Genomic_DNA"/>
</dbReference>
<protein>
    <submittedName>
        <fullName evidence="1">DUF2496 domain-containing protein</fullName>
    </submittedName>
</protein>
<dbReference type="Pfam" id="PF10689">
    <property type="entry name" value="DUF2496"/>
    <property type="match status" value="1"/>
</dbReference>
<keyword evidence="2" id="KW-1185">Reference proteome</keyword>
<dbReference type="Proteomes" id="UP000790096">
    <property type="component" value="Unassembled WGS sequence"/>
</dbReference>
<evidence type="ECO:0000313" key="2">
    <source>
        <dbReference type="Proteomes" id="UP000790096"/>
    </source>
</evidence>
<comment type="caution">
    <text evidence="1">The sequence shown here is derived from an EMBL/GenBank/DDBJ whole genome shotgun (WGS) entry which is preliminary data.</text>
</comment>
<evidence type="ECO:0000313" key="1">
    <source>
        <dbReference type="EMBL" id="MBT0724741.1"/>
    </source>
</evidence>
<dbReference type="RefSeq" id="WP_214237404.1">
    <property type="nucleotide sequence ID" value="NZ_JABBFR010000012.1"/>
</dbReference>
<dbReference type="InterPro" id="IPR019630">
    <property type="entry name" value="DUF2496_YbaM-rel"/>
</dbReference>
<gene>
    <name evidence="1" type="ORF">HH682_09910</name>
</gene>
<organism evidence="1 2">
    <name type="scientific">Rosenbergiella gaditana</name>
    <dbReference type="NCBI Taxonomy" id="2726987"/>
    <lineage>
        <taxon>Bacteria</taxon>
        <taxon>Pseudomonadati</taxon>
        <taxon>Pseudomonadota</taxon>
        <taxon>Gammaproteobacteria</taxon>
        <taxon>Enterobacterales</taxon>
        <taxon>Erwiniaceae</taxon>
        <taxon>Rosenbergiella</taxon>
    </lineage>
</organism>